<dbReference type="InterPro" id="IPR025833">
    <property type="entry name" value="GDYXXLXY"/>
</dbReference>
<accession>A0A495DEX6</accession>
<feature type="transmembrane region" description="Helical" evidence="2">
    <location>
        <begin position="14"/>
        <end position="33"/>
    </location>
</feature>
<protein>
    <submittedName>
        <fullName evidence="3">GDYXXLXY motif protein</fullName>
    </submittedName>
</protein>
<name>A0A495DEX6_9PROT</name>
<feature type="region of interest" description="Disordered" evidence="1">
    <location>
        <begin position="153"/>
        <end position="172"/>
    </location>
</feature>
<dbReference type="Pfam" id="PF14345">
    <property type="entry name" value="GDYXXLXY"/>
    <property type="match status" value="1"/>
</dbReference>
<sequence length="202" mass="22418">MSRPRPNPPRIGPLTHVVLMAIAMTVFLVIMLVRHEQARANSPELVMAVEGYDPRDMLLGHYAQLRTPLHALDPDRLDGDNAFEAGEPIFVTLEIGEDGLASPVSLHRDHPGTGLVATGYVRHAGDRVRAQFNIERYYAGRREALALEDRLRGVRTDGEPENGPENEPGNSQVRVILAVPASGHLLIKGFEIDGERRIDRVW</sequence>
<reference evidence="3 4" key="1">
    <citation type="submission" date="2018-10" db="EMBL/GenBank/DDBJ databases">
        <title>Genomic Encyclopedia of Type Strains, Phase IV (KMG-IV): sequencing the most valuable type-strain genomes for metagenomic binning, comparative biology and taxonomic classification.</title>
        <authorList>
            <person name="Goeker M."/>
        </authorList>
    </citation>
    <scope>NUCLEOTIDE SEQUENCE [LARGE SCALE GENOMIC DNA]</scope>
    <source>
        <strain evidence="3 4">DSM 4734</strain>
    </source>
</reference>
<dbReference type="AlphaFoldDB" id="A0A495DEX6"/>
<dbReference type="RefSeq" id="WP_121210417.1">
    <property type="nucleotide sequence ID" value="NZ_RBIM01000003.1"/>
</dbReference>
<organism evidence="3 4">
    <name type="scientific">Maricaulis maris</name>
    <dbReference type="NCBI Taxonomy" id="74318"/>
    <lineage>
        <taxon>Bacteria</taxon>
        <taxon>Pseudomonadati</taxon>
        <taxon>Pseudomonadota</taxon>
        <taxon>Alphaproteobacteria</taxon>
        <taxon>Maricaulales</taxon>
        <taxon>Maricaulaceae</taxon>
        <taxon>Maricaulis</taxon>
    </lineage>
</organism>
<keyword evidence="2" id="KW-0472">Membrane</keyword>
<evidence type="ECO:0000256" key="1">
    <source>
        <dbReference type="SAM" id="MobiDB-lite"/>
    </source>
</evidence>
<dbReference type="Proteomes" id="UP000273675">
    <property type="component" value="Unassembled WGS sequence"/>
</dbReference>
<gene>
    <name evidence="3" type="ORF">C7435_1201</name>
</gene>
<proteinExistence type="predicted"/>
<keyword evidence="2" id="KW-1133">Transmembrane helix</keyword>
<evidence type="ECO:0000313" key="4">
    <source>
        <dbReference type="Proteomes" id="UP000273675"/>
    </source>
</evidence>
<dbReference type="OrthoDB" id="4868247at2"/>
<keyword evidence="2" id="KW-0812">Transmembrane</keyword>
<evidence type="ECO:0000313" key="3">
    <source>
        <dbReference type="EMBL" id="RKR00004.1"/>
    </source>
</evidence>
<dbReference type="EMBL" id="RBIM01000003">
    <property type="protein sequence ID" value="RKR00004.1"/>
    <property type="molecule type" value="Genomic_DNA"/>
</dbReference>
<comment type="caution">
    <text evidence="3">The sequence shown here is derived from an EMBL/GenBank/DDBJ whole genome shotgun (WGS) entry which is preliminary data.</text>
</comment>
<evidence type="ECO:0000256" key="2">
    <source>
        <dbReference type="SAM" id="Phobius"/>
    </source>
</evidence>